<evidence type="ECO:0000256" key="5">
    <source>
        <dbReference type="SAM" id="MobiDB-lite"/>
    </source>
</evidence>
<accession>A0A1W5BDZ3</accession>
<dbReference type="OMA" id="IRMPNDN"/>
<dbReference type="Pfam" id="PF00076">
    <property type="entry name" value="RRM_1"/>
    <property type="match status" value="2"/>
</dbReference>
<feature type="domain" description="RRM" evidence="6">
    <location>
        <begin position="104"/>
        <end position="181"/>
    </location>
</feature>
<dbReference type="InterPro" id="IPR000504">
    <property type="entry name" value="RRM_dom"/>
</dbReference>
<keyword evidence="2" id="KW-0677">Repeat</keyword>
<evidence type="ECO:0000256" key="4">
    <source>
        <dbReference type="PROSITE-ProRule" id="PRU00176"/>
    </source>
</evidence>
<protein>
    <submittedName>
        <fullName evidence="7">RNA-binding protein 39-like</fullName>
    </submittedName>
</protein>
<accession>H2XQB0</accession>
<dbReference type="AlphaFoldDB" id="A0A1W5BDZ3"/>
<dbReference type="RefSeq" id="XP_026693643.1">
    <property type="nucleotide sequence ID" value="XM_026837842.1"/>
</dbReference>
<dbReference type="GO" id="GO:1990446">
    <property type="term" value="F:U1 snRNP binding"/>
    <property type="evidence" value="ECO:0000318"/>
    <property type="project" value="GO_Central"/>
</dbReference>
<dbReference type="SUPFAM" id="SSF54928">
    <property type="entry name" value="RNA-binding domain, RBD"/>
    <property type="match status" value="2"/>
</dbReference>
<evidence type="ECO:0000256" key="2">
    <source>
        <dbReference type="ARBA" id="ARBA00022737"/>
    </source>
</evidence>
<evidence type="ECO:0000259" key="6">
    <source>
        <dbReference type="PROSITE" id="PS50102"/>
    </source>
</evidence>
<dbReference type="GO" id="GO:0005634">
    <property type="term" value="C:nucleus"/>
    <property type="evidence" value="ECO:0007669"/>
    <property type="project" value="InterPro"/>
</dbReference>
<dbReference type="NCBIfam" id="TIGR01622">
    <property type="entry name" value="SF-CC1"/>
    <property type="match status" value="1"/>
</dbReference>
<reference evidence="7" key="2">
    <citation type="submission" date="2025-08" db="UniProtKB">
        <authorList>
            <consortium name="Ensembl"/>
        </authorList>
    </citation>
    <scope>IDENTIFICATION</scope>
</reference>
<reference evidence="7" key="3">
    <citation type="submission" date="2025-09" db="UniProtKB">
        <authorList>
            <consortium name="Ensembl"/>
        </authorList>
    </citation>
    <scope>IDENTIFICATION</scope>
</reference>
<dbReference type="PANTHER" id="PTHR48036">
    <property type="entry name" value="SPLICING FACTOR (PAD-1), PUTATIVE (AFU_ORTHOLOGUE AFUA_1G15810)-RELATED"/>
    <property type="match status" value="1"/>
</dbReference>
<name>A0A1W5BDZ3_CIOIN</name>
<feature type="compositionally biased region" description="Basic residues" evidence="5">
    <location>
        <begin position="26"/>
        <end position="86"/>
    </location>
</feature>
<dbReference type="Ensembl" id="ENSCINT00000031034.1">
    <property type="protein sequence ID" value="ENSCINP00000031844.1"/>
    <property type="gene ID" value="ENSCING00000020692.1"/>
</dbReference>
<dbReference type="RefSeq" id="XP_026693642.1">
    <property type="nucleotide sequence ID" value="XM_026837841.1"/>
</dbReference>
<dbReference type="PROSITE" id="PS50102">
    <property type="entry name" value="RRM"/>
    <property type="match status" value="2"/>
</dbReference>
<dbReference type="InterPro" id="IPR012677">
    <property type="entry name" value="Nucleotide-bd_a/b_plait_sf"/>
</dbReference>
<dbReference type="STRING" id="7719.ENSCINP00000031844"/>
<dbReference type="GO" id="GO:0003723">
    <property type="term" value="F:RNA binding"/>
    <property type="evidence" value="ECO:0007669"/>
    <property type="project" value="UniProtKB-UniRule"/>
</dbReference>
<dbReference type="InterPro" id="IPR029123">
    <property type="entry name" value="RBM39_linker"/>
</dbReference>
<feature type="region of interest" description="Disordered" evidence="5">
    <location>
        <begin position="1"/>
        <end position="104"/>
    </location>
</feature>
<dbReference type="Gene3D" id="3.30.70.330">
    <property type="match status" value="3"/>
</dbReference>
<dbReference type="InterPro" id="IPR006509">
    <property type="entry name" value="RBM39_SF"/>
</dbReference>
<feature type="compositionally biased region" description="Pro residues" evidence="5">
    <location>
        <begin position="88"/>
        <end position="98"/>
    </location>
</feature>
<dbReference type="GeneTree" id="ENSGT00940000168864"/>
<dbReference type="KEGG" id="cin:100187414"/>
<organism evidence="7 8">
    <name type="scientific">Ciona intestinalis</name>
    <name type="common">Transparent sea squirt</name>
    <name type="synonym">Ascidia intestinalis</name>
    <dbReference type="NCBI Taxonomy" id="7719"/>
    <lineage>
        <taxon>Eukaryota</taxon>
        <taxon>Metazoa</taxon>
        <taxon>Chordata</taxon>
        <taxon>Tunicata</taxon>
        <taxon>Ascidiacea</taxon>
        <taxon>Phlebobranchia</taxon>
        <taxon>Cionidae</taxon>
        <taxon>Ciona</taxon>
    </lineage>
</organism>
<gene>
    <name evidence="7" type="primary">LOC100187414</name>
</gene>
<dbReference type="GO" id="GO:0006397">
    <property type="term" value="P:mRNA processing"/>
    <property type="evidence" value="ECO:0007669"/>
    <property type="project" value="InterPro"/>
</dbReference>
<keyword evidence="1" id="KW-0597">Phosphoprotein</keyword>
<evidence type="ECO:0000256" key="1">
    <source>
        <dbReference type="ARBA" id="ARBA00022553"/>
    </source>
</evidence>
<dbReference type="eggNOG" id="KOG0147">
    <property type="taxonomic scope" value="Eukaryota"/>
</dbReference>
<dbReference type="CDD" id="cd12284">
    <property type="entry name" value="RRM2_RBM23_RBM39"/>
    <property type="match status" value="1"/>
</dbReference>
<dbReference type="FunCoup" id="A0A1W5BDZ3">
    <property type="interactions" value="866"/>
</dbReference>
<dbReference type="Pfam" id="PF15519">
    <property type="entry name" value="RBM39linker"/>
    <property type="match status" value="1"/>
</dbReference>
<dbReference type="InterPro" id="IPR035979">
    <property type="entry name" value="RBD_domain_sf"/>
</dbReference>
<dbReference type="GeneID" id="100187414"/>
<dbReference type="CDD" id="cd12285">
    <property type="entry name" value="RRM3_RBM39_like"/>
    <property type="match status" value="1"/>
</dbReference>
<evidence type="ECO:0000313" key="8">
    <source>
        <dbReference type="Proteomes" id="UP000008144"/>
    </source>
</evidence>
<dbReference type="SMART" id="SM00360">
    <property type="entry name" value="RRM"/>
    <property type="match status" value="3"/>
</dbReference>
<reference evidence="8" key="1">
    <citation type="journal article" date="2002" name="Science">
        <title>The draft genome of Ciona intestinalis: insights into chordate and vertebrate origins.</title>
        <authorList>
            <person name="Dehal P."/>
            <person name="Satou Y."/>
            <person name="Campbell R.K."/>
            <person name="Chapman J."/>
            <person name="Degnan B."/>
            <person name="De Tomaso A."/>
            <person name="Davidson B."/>
            <person name="Di Gregorio A."/>
            <person name="Gelpke M."/>
            <person name="Goodstein D.M."/>
            <person name="Harafuji N."/>
            <person name="Hastings K.E."/>
            <person name="Ho I."/>
            <person name="Hotta K."/>
            <person name="Huang W."/>
            <person name="Kawashima T."/>
            <person name="Lemaire P."/>
            <person name="Martinez D."/>
            <person name="Meinertzhagen I.A."/>
            <person name="Necula S."/>
            <person name="Nonaka M."/>
            <person name="Putnam N."/>
            <person name="Rash S."/>
            <person name="Saiga H."/>
            <person name="Satake M."/>
            <person name="Terry A."/>
            <person name="Yamada L."/>
            <person name="Wang H.G."/>
            <person name="Awazu S."/>
            <person name="Azumi K."/>
            <person name="Boore J."/>
            <person name="Branno M."/>
            <person name="Chin-Bow S."/>
            <person name="DeSantis R."/>
            <person name="Doyle S."/>
            <person name="Francino P."/>
            <person name="Keys D.N."/>
            <person name="Haga S."/>
            <person name="Hayashi H."/>
            <person name="Hino K."/>
            <person name="Imai K.S."/>
            <person name="Inaba K."/>
            <person name="Kano S."/>
            <person name="Kobayashi K."/>
            <person name="Kobayashi M."/>
            <person name="Lee B.I."/>
            <person name="Makabe K.W."/>
            <person name="Manohar C."/>
            <person name="Matassi G."/>
            <person name="Medina M."/>
            <person name="Mochizuki Y."/>
            <person name="Mount S."/>
            <person name="Morishita T."/>
            <person name="Miura S."/>
            <person name="Nakayama A."/>
            <person name="Nishizaka S."/>
            <person name="Nomoto H."/>
            <person name="Ohta F."/>
            <person name="Oishi K."/>
            <person name="Rigoutsos I."/>
            <person name="Sano M."/>
            <person name="Sasaki A."/>
            <person name="Sasakura Y."/>
            <person name="Shoguchi E."/>
            <person name="Shin-i T."/>
            <person name="Spagnuolo A."/>
            <person name="Stainier D."/>
            <person name="Suzuki M.M."/>
            <person name="Tassy O."/>
            <person name="Takatori N."/>
            <person name="Tokuoka M."/>
            <person name="Yagi K."/>
            <person name="Yoshizaki F."/>
            <person name="Wada S."/>
            <person name="Zhang C."/>
            <person name="Hyatt P.D."/>
            <person name="Larimer F."/>
            <person name="Detter C."/>
            <person name="Doggett N."/>
            <person name="Glavina T."/>
            <person name="Hawkins T."/>
            <person name="Richardson P."/>
            <person name="Lucas S."/>
            <person name="Kohara Y."/>
            <person name="Levine M."/>
            <person name="Satoh N."/>
            <person name="Rokhsar D.S."/>
        </authorList>
    </citation>
    <scope>NUCLEOTIDE SEQUENCE [LARGE SCALE GENOMIC DNA]</scope>
</reference>
<sequence length="465" mass="51270">MTDDIDVEAMLEAPFQKSSEKEAKKKSEKKSRKRSRSRSRSRSRRHRRSRSRSRSRDRKRSSRGGKRSRSRERRRHRSRSPRRSPKRVSPPKPRSPSPPDRDARTIFCMQLAQRIRVRDLEEFFSSVGKVREVKLIQDKHSKRSKGIAYVEFKDLESIPLALGLSGQKLLGVPIVVQPTQSEKNKIAAAQLSLQKAALGPTKLYVGSLHENITEEMIKGIFSPFGRVEQVQIIKDDAGASRGYGFITFAEAECAKRALDQLNGFEIAGKPIKLNTVSYGTDMNAMQGLASGPSFLDNDAVERAGIDLGTTGRLQLMAKLAEGTGLEVPSAAQQALYLGQSMGLGLPQSAAGTTGAPPIATTCFQLSNMFDPLNETGSSWDKEIRDDVIEECQRHGAVYHVFVDKQSKGNVYVKCDSVSAAANSVAALHGRYFAGNMITAAYVPVVNYHSLFPDAAYSTTPLKPGQ</sequence>
<keyword evidence="8" id="KW-1185">Reference proteome</keyword>
<dbReference type="Proteomes" id="UP000008144">
    <property type="component" value="Unassembled WGS sequence"/>
</dbReference>
<evidence type="ECO:0000313" key="7">
    <source>
        <dbReference type="Ensembl" id="ENSCINP00000031844.1"/>
    </source>
</evidence>
<dbReference type="InParanoid" id="A0A1W5BDZ3"/>
<evidence type="ECO:0000256" key="3">
    <source>
        <dbReference type="ARBA" id="ARBA00022884"/>
    </source>
</evidence>
<keyword evidence="3 4" id="KW-0694">RNA-binding</keyword>
<dbReference type="RefSeq" id="XP_018670586.1">
    <property type="nucleotide sequence ID" value="XM_018815041.2"/>
</dbReference>
<feature type="domain" description="RRM" evidence="6">
    <location>
        <begin position="201"/>
        <end position="278"/>
    </location>
</feature>
<proteinExistence type="predicted"/>
<dbReference type="OrthoDB" id="8123449at2759"/>